<gene>
    <name evidence="3" type="ORF">PIB30_023620</name>
</gene>
<evidence type="ECO:0000313" key="4">
    <source>
        <dbReference type="Proteomes" id="UP001341840"/>
    </source>
</evidence>
<dbReference type="PANTHER" id="PTHR36766:SF70">
    <property type="entry name" value="DISEASE RESISTANCE PROTEIN RGA4"/>
    <property type="match status" value="1"/>
</dbReference>
<feature type="domain" description="NB-ARC" evidence="2">
    <location>
        <begin position="13"/>
        <end position="64"/>
    </location>
</feature>
<dbReference type="Gene3D" id="1.10.8.430">
    <property type="entry name" value="Helical domain of apoptotic protease-activating factors"/>
    <property type="match status" value="1"/>
</dbReference>
<keyword evidence="4" id="KW-1185">Reference proteome</keyword>
<dbReference type="InterPro" id="IPR002182">
    <property type="entry name" value="NB-ARC"/>
</dbReference>
<dbReference type="EMBL" id="JASCZI010000083">
    <property type="protein sequence ID" value="MED6108401.1"/>
    <property type="molecule type" value="Genomic_DNA"/>
</dbReference>
<dbReference type="SUPFAM" id="SSF52540">
    <property type="entry name" value="P-loop containing nucleoside triphosphate hydrolases"/>
    <property type="match status" value="1"/>
</dbReference>
<evidence type="ECO:0000259" key="2">
    <source>
        <dbReference type="Pfam" id="PF00931"/>
    </source>
</evidence>
<dbReference type="InterPro" id="IPR027417">
    <property type="entry name" value="P-loop_NTPase"/>
</dbReference>
<proteinExistence type="predicted"/>
<accession>A0ABU6QAH3</accession>
<keyword evidence="1" id="KW-0611">Plant defense</keyword>
<dbReference type="Pfam" id="PF00931">
    <property type="entry name" value="NB-ARC"/>
    <property type="match status" value="1"/>
</dbReference>
<name>A0ABU6QAH3_9FABA</name>
<feature type="non-terminal residue" evidence="3">
    <location>
        <position position="200"/>
    </location>
</feature>
<evidence type="ECO:0000256" key="1">
    <source>
        <dbReference type="ARBA" id="ARBA00022821"/>
    </source>
</evidence>
<sequence length="200" mass="22254">MMFGVKMMICGKKLFTPFQDGRQGSIVLLTTRNANVGPKVQNRKSHFLNGLSNDYCWSIFATNASFPESNGCSELEEIGQMIVQRCGGLPLAAETLGRLLHSEHRVEEWKKILSSDIWELSITHTKIVPALLISSCTDSDIISNPWELGPGKLYLNYLHSIQSSSEELLCNFSFRSGLSVCWLVNSSENVNLTGSTSENY</sequence>
<protein>
    <recommendedName>
        <fullName evidence="2">NB-ARC domain-containing protein</fullName>
    </recommendedName>
</protein>
<comment type="caution">
    <text evidence="3">The sequence shown here is derived from an EMBL/GenBank/DDBJ whole genome shotgun (WGS) entry which is preliminary data.</text>
</comment>
<reference evidence="3 4" key="1">
    <citation type="journal article" date="2023" name="Plants (Basel)">
        <title>Bridging the Gap: Combining Genomics and Transcriptomics Approaches to Understand Stylosanthes scabra, an Orphan Legume from the Brazilian Caatinga.</title>
        <authorList>
            <person name="Ferreira-Neto J.R.C."/>
            <person name="da Silva M.D."/>
            <person name="Binneck E."/>
            <person name="de Melo N.F."/>
            <person name="da Silva R.H."/>
            <person name="de Melo A.L.T.M."/>
            <person name="Pandolfi V."/>
            <person name="Bustamante F.O."/>
            <person name="Brasileiro-Vidal A.C."/>
            <person name="Benko-Iseppon A.M."/>
        </authorList>
    </citation>
    <scope>NUCLEOTIDE SEQUENCE [LARGE SCALE GENOMIC DNA]</scope>
    <source>
        <tissue evidence="3">Leaves</tissue>
    </source>
</reference>
<dbReference type="InterPro" id="IPR042197">
    <property type="entry name" value="Apaf_helical"/>
</dbReference>
<evidence type="ECO:0000313" key="3">
    <source>
        <dbReference type="EMBL" id="MED6108401.1"/>
    </source>
</evidence>
<organism evidence="3 4">
    <name type="scientific">Stylosanthes scabra</name>
    <dbReference type="NCBI Taxonomy" id="79078"/>
    <lineage>
        <taxon>Eukaryota</taxon>
        <taxon>Viridiplantae</taxon>
        <taxon>Streptophyta</taxon>
        <taxon>Embryophyta</taxon>
        <taxon>Tracheophyta</taxon>
        <taxon>Spermatophyta</taxon>
        <taxon>Magnoliopsida</taxon>
        <taxon>eudicotyledons</taxon>
        <taxon>Gunneridae</taxon>
        <taxon>Pentapetalae</taxon>
        <taxon>rosids</taxon>
        <taxon>fabids</taxon>
        <taxon>Fabales</taxon>
        <taxon>Fabaceae</taxon>
        <taxon>Papilionoideae</taxon>
        <taxon>50 kb inversion clade</taxon>
        <taxon>dalbergioids sensu lato</taxon>
        <taxon>Dalbergieae</taxon>
        <taxon>Pterocarpus clade</taxon>
        <taxon>Stylosanthes</taxon>
    </lineage>
</organism>
<dbReference type="Proteomes" id="UP001341840">
    <property type="component" value="Unassembled WGS sequence"/>
</dbReference>
<dbReference type="PANTHER" id="PTHR36766">
    <property type="entry name" value="PLANT BROAD-SPECTRUM MILDEW RESISTANCE PROTEIN RPW8"/>
    <property type="match status" value="1"/>
</dbReference>